<organism evidence="10 11">
    <name type="scientific">Wenxinia marina DSM 24838</name>
    <dbReference type="NCBI Taxonomy" id="1123501"/>
    <lineage>
        <taxon>Bacteria</taxon>
        <taxon>Pseudomonadati</taxon>
        <taxon>Pseudomonadota</taxon>
        <taxon>Alphaproteobacteria</taxon>
        <taxon>Rhodobacterales</taxon>
        <taxon>Roseobacteraceae</taxon>
        <taxon>Wenxinia</taxon>
    </lineage>
</organism>
<dbReference type="PATRIC" id="fig|1123501.6.peg.2504"/>
<evidence type="ECO:0000256" key="1">
    <source>
        <dbReference type="ARBA" id="ARBA00004429"/>
    </source>
</evidence>
<feature type="domain" description="ABC transmembrane type-1" evidence="9">
    <location>
        <begin position="84"/>
        <end position="295"/>
    </location>
</feature>
<accession>A0A0D0Q362</accession>
<keyword evidence="6 8" id="KW-1133">Transmembrane helix</keyword>
<dbReference type="CDD" id="cd06261">
    <property type="entry name" value="TM_PBP2"/>
    <property type="match status" value="1"/>
</dbReference>
<proteinExistence type="inferred from homology"/>
<feature type="transmembrane region" description="Helical" evidence="8">
    <location>
        <begin position="422"/>
        <end position="444"/>
    </location>
</feature>
<evidence type="ECO:0000256" key="4">
    <source>
        <dbReference type="ARBA" id="ARBA00022519"/>
    </source>
</evidence>
<dbReference type="eggNOG" id="COG1178">
    <property type="taxonomic scope" value="Bacteria"/>
</dbReference>
<feature type="domain" description="ABC transmembrane type-1" evidence="9">
    <location>
        <begin position="384"/>
        <end position="579"/>
    </location>
</feature>
<evidence type="ECO:0000259" key="9">
    <source>
        <dbReference type="PROSITE" id="PS50928"/>
    </source>
</evidence>
<dbReference type="Gene3D" id="1.10.3720.10">
    <property type="entry name" value="MetI-like"/>
    <property type="match status" value="2"/>
</dbReference>
<comment type="subcellular location">
    <subcellularLocation>
        <location evidence="1">Cell inner membrane</location>
        <topology evidence="1">Multi-pass membrane protein</topology>
    </subcellularLocation>
    <subcellularLocation>
        <location evidence="8">Cell membrane</location>
        <topology evidence="8">Multi-pass membrane protein</topology>
    </subcellularLocation>
</comment>
<evidence type="ECO:0000313" key="10">
    <source>
        <dbReference type="EMBL" id="KIQ68994.1"/>
    </source>
</evidence>
<evidence type="ECO:0000256" key="5">
    <source>
        <dbReference type="ARBA" id="ARBA00022692"/>
    </source>
</evidence>
<reference evidence="10 11" key="1">
    <citation type="submission" date="2013-01" db="EMBL/GenBank/DDBJ databases">
        <authorList>
            <person name="Fiebig A."/>
            <person name="Goeker M."/>
            <person name="Klenk H.-P.P."/>
        </authorList>
    </citation>
    <scope>NUCLEOTIDE SEQUENCE [LARGE SCALE GENOMIC DNA]</scope>
    <source>
        <strain evidence="10 11">DSM 24838</strain>
    </source>
</reference>
<comment type="similarity">
    <text evidence="8">Belongs to the binding-protein-dependent transport system permease family.</text>
</comment>
<feature type="transmembrane region" description="Helical" evidence="8">
    <location>
        <begin position="456"/>
        <end position="474"/>
    </location>
</feature>
<keyword evidence="7 8" id="KW-0472">Membrane</keyword>
<evidence type="ECO:0000313" key="11">
    <source>
        <dbReference type="Proteomes" id="UP000035100"/>
    </source>
</evidence>
<dbReference type="PANTHER" id="PTHR43357">
    <property type="entry name" value="INNER MEMBRANE ABC TRANSPORTER PERMEASE PROTEIN YDCV"/>
    <property type="match status" value="1"/>
</dbReference>
<keyword evidence="11" id="KW-1185">Reference proteome</keyword>
<dbReference type="AlphaFoldDB" id="A0A0D0Q362"/>
<feature type="transmembrane region" description="Helical" evidence="8">
    <location>
        <begin position="27"/>
        <end position="52"/>
    </location>
</feature>
<dbReference type="SUPFAM" id="SSF161098">
    <property type="entry name" value="MetI-like"/>
    <property type="match status" value="2"/>
</dbReference>
<evidence type="ECO:0000256" key="6">
    <source>
        <dbReference type="ARBA" id="ARBA00022989"/>
    </source>
</evidence>
<keyword evidence="4" id="KW-0997">Cell inner membrane</keyword>
<feature type="transmembrane region" description="Helical" evidence="8">
    <location>
        <begin position="277"/>
        <end position="296"/>
    </location>
</feature>
<evidence type="ECO:0000256" key="2">
    <source>
        <dbReference type="ARBA" id="ARBA00022448"/>
    </source>
</evidence>
<keyword evidence="5 8" id="KW-0812">Transmembrane</keyword>
<keyword evidence="3" id="KW-1003">Cell membrane</keyword>
<evidence type="ECO:0000256" key="3">
    <source>
        <dbReference type="ARBA" id="ARBA00022475"/>
    </source>
</evidence>
<dbReference type="InterPro" id="IPR000515">
    <property type="entry name" value="MetI-like"/>
</dbReference>
<evidence type="ECO:0000256" key="8">
    <source>
        <dbReference type="RuleBase" id="RU363032"/>
    </source>
</evidence>
<dbReference type="OrthoDB" id="27542at2"/>
<gene>
    <name evidence="10" type="ORF">Wenmar_02391</name>
</gene>
<comment type="caution">
    <text evidence="10">The sequence shown here is derived from an EMBL/GenBank/DDBJ whole genome shotgun (WGS) entry which is preliminary data.</text>
</comment>
<dbReference type="PROSITE" id="PS50928">
    <property type="entry name" value="ABC_TM1"/>
    <property type="match status" value="2"/>
</dbReference>
<feature type="transmembrane region" description="Helical" evidence="8">
    <location>
        <begin position="510"/>
        <end position="536"/>
    </location>
</feature>
<feature type="transmembrane region" description="Helical" evidence="8">
    <location>
        <begin position="167"/>
        <end position="190"/>
    </location>
</feature>
<dbReference type="Proteomes" id="UP000035100">
    <property type="component" value="Unassembled WGS sequence"/>
</dbReference>
<protein>
    <submittedName>
        <fullName evidence="10">ABC-type Fe3+ transport system, permease component</fullName>
    </submittedName>
</protein>
<dbReference type="GO" id="GO:0055085">
    <property type="term" value="P:transmembrane transport"/>
    <property type="evidence" value="ECO:0007669"/>
    <property type="project" value="InterPro"/>
</dbReference>
<dbReference type="Pfam" id="PF00528">
    <property type="entry name" value="BPD_transp_1"/>
    <property type="match status" value="1"/>
</dbReference>
<evidence type="ECO:0000256" key="7">
    <source>
        <dbReference type="ARBA" id="ARBA00023136"/>
    </source>
</evidence>
<feature type="transmembrane region" description="Helical" evidence="8">
    <location>
        <begin position="327"/>
        <end position="351"/>
    </location>
</feature>
<dbReference type="InterPro" id="IPR035906">
    <property type="entry name" value="MetI-like_sf"/>
</dbReference>
<dbReference type="STRING" id="1123501.Wenmar_02391"/>
<dbReference type="GO" id="GO:0005886">
    <property type="term" value="C:plasma membrane"/>
    <property type="evidence" value="ECO:0007669"/>
    <property type="project" value="UniProtKB-SubCell"/>
</dbReference>
<feature type="transmembrane region" description="Helical" evidence="8">
    <location>
        <begin position="388"/>
        <end position="410"/>
    </location>
</feature>
<feature type="transmembrane region" description="Helical" evidence="8">
    <location>
        <begin position="83"/>
        <end position="107"/>
    </location>
</feature>
<feature type="transmembrane region" description="Helical" evidence="8">
    <location>
        <begin position="220"/>
        <end position="239"/>
    </location>
</feature>
<feature type="transmembrane region" description="Helical" evidence="8">
    <location>
        <begin position="556"/>
        <end position="579"/>
    </location>
</feature>
<keyword evidence="2 8" id="KW-0813">Transport</keyword>
<feature type="transmembrane region" description="Helical" evidence="8">
    <location>
        <begin position="119"/>
        <end position="142"/>
    </location>
</feature>
<dbReference type="EMBL" id="AONG01000011">
    <property type="protein sequence ID" value="KIQ68994.1"/>
    <property type="molecule type" value="Genomic_DNA"/>
</dbReference>
<name>A0A0D0Q362_9RHOB</name>
<sequence>MANAEISPSAVRQVPEVKAERDIVARLFPWVVLILLAALVIAPIFSLVAGAFSLSRLPNEFSFDNLGLDNFYAVWVEQRIDRVIWNTAIYVTGATIFGITTAALLAWLVERSDMPGKTWIYAGVPLGIAVPGILHAIAWVLLLSPRSGFVNRTWMDLTGASEPLVDIYTMGGLIFAEGLRLVPVAFLMLVPLMRSMDPSLEEAAAASGASPMRATRRVTLALLLPGVLAISIFQAITAIENFEVPGILGMPVNLHVFSTRVYNLIDNIGTIPAFGQANAAAIFYLAIALVISFFYLRLVRNSERYSIITGKGYTPRQVRLGRWRKPALALSLLFLFVTIVLPFLVLLYVSLLNYLRPPSWDAIASFTFKNYQTVFNQPRVARTLFNTIYVTLLTATTVTIVSFVIAYIIVRTRFAGRYALDMLSFLPHSIPGIVLGLALFWLFMQVDRWTGLSTFGSIYALVLGFTILFLSYAVRAMSVAMIQVHPDLEDAAKLSGAPPWRIALRIFGPLLMPTLVGIWIYVAMLSVRFISLPLILSQGGSNEVLGVMIWSLWDNGNISSVGAIGIMLLSFMFGLALLLRLFGFSGQRGGAL</sequence>
<dbReference type="PANTHER" id="PTHR43357:SF4">
    <property type="entry name" value="INNER MEMBRANE ABC TRANSPORTER PERMEASE PROTEIN YDCV"/>
    <property type="match status" value="1"/>
</dbReference>